<gene>
    <name evidence="1" type="ORF">BGK67_35305</name>
</gene>
<proteinExistence type="predicted"/>
<keyword evidence="1" id="KW-0614">Plasmid</keyword>
<comment type="caution">
    <text evidence="1">The sequence shown here is derived from an EMBL/GenBank/DDBJ whole genome shotgun (WGS) entry which is preliminary data.</text>
</comment>
<keyword evidence="2" id="KW-1185">Reference proteome</keyword>
<geneLocation type="plasmid" evidence="2">
    <name>pacmp2</name>
</geneLocation>
<organism evidence="1 2">
    <name type="scientific">Streptomyces subrutilus</name>
    <dbReference type="NCBI Taxonomy" id="36818"/>
    <lineage>
        <taxon>Bacteria</taxon>
        <taxon>Bacillati</taxon>
        <taxon>Actinomycetota</taxon>
        <taxon>Actinomycetes</taxon>
        <taxon>Kitasatosporales</taxon>
        <taxon>Streptomycetaceae</taxon>
        <taxon>Streptomyces</taxon>
    </lineage>
</organism>
<evidence type="ECO:0000313" key="1">
    <source>
        <dbReference type="EMBL" id="OEJ20904.1"/>
    </source>
</evidence>
<accession>A0A1E5NXD1</accession>
<dbReference type="OrthoDB" id="4503947at2"/>
<protein>
    <submittedName>
        <fullName evidence="1">Uncharacterized protein</fullName>
    </submittedName>
</protein>
<sequence>MPALAPSTLFDLPDTSPDPAVFAAPSGITVLSYGLGADSTAILLKFLAHPERYGLAPDLSDLVVVHAVTGDEWPDSLDYVDRLVLPRLRRAGVRLVQIARAGRHDADGVVVLDDSRSPRAIFQQGPMRLSDELREAGTVPQIASGRRTCSLRWKGFCLDQWAAAEFGGASFRRVIGYHYGELGRAEKDTRIQRLLNAEAGRTICEPFYPLILARQGRQEVEDYVLEHLGEPIRKSYCAMCPFSGVCASRSAHEQRLREHPHIAADVLRMEHVSMALNERSSLYGSASLYRRLTEDGRNRPVLRAFEESLDQAPYAIYEVRRIFFAARTADCREHHGRSCRSAKWWCRRPRTEQCRADHPDAGFEPWCPGAAGCRGAAAKGTAWRSVRTVWEGGRSTAEHMVREFAREHRFPLRRGEMSEIERAHYLATADGYPAAAGYVVAAPAGVRDKQRQNFEAAWTRHTGEIGSRWTPLRELPPQEARRFTGGKPLIRQARTLGGVTFIP</sequence>
<evidence type="ECO:0000313" key="2">
    <source>
        <dbReference type="Proteomes" id="UP000095705"/>
    </source>
</evidence>
<dbReference type="RefSeq" id="WP_069918053.1">
    <property type="nucleotide sequence ID" value="NZ_CM007204.1"/>
</dbReference>
<dbReference type="AlphaFoldDB" id="A0A1E5NXD1"/>
<reference evidence="1 2" key="1">
    <citation type="submission" date="2016-08" db="EMBL/GenBank/DDBJ databases">
        <title>The complete genome of Streptomyces subrutilus 10-1-1.</title>
        <authorList>
            <person name="Chen X."/>
        </authorList>
    </citation>
    <scope>NUCLEOTIDE SEQUENCE [LARGE SCALE GENOMIC DNA]</scope>
    <source>
        <strain evidence="1 2">10-1-1</strain>
        <plasmid evidence="2">pacmp2</plasmid>
    </source>
</reference>
<dbReference type="EMBL" id="MEHK01000006">
    <property type="protein sequence ID" value="OEJ20904.1"/>
    <property type="molecule type" value="Genomic_DNA"/>
</dbReference>
<name>A0A1E5NXD1_9ACTN</name>
<dbReference type="Proteomes" id="UP000095705">
    <property type="component" value="Plasmid pACMP2"/>
</dbReference>